<accession>A0A0B4MZ04</accession>
<dbReference type="GO" id="GO:0006412">
    <property type="term" value="P:translation"/>
    <property type="evidence" value="ECO:0007669"/>
    <property type="project" value="InterPro"/>
</dbReference>
<proteinExistence type="inferred from homology"/>
<sequence>MGKRNKINKQCKVRYIFEKWNKNKYIKNIIDLDPYLPKELNINNKINNIKNGSISRTHPVCLFSGRSKANFNKYKMSRMMFKKYGENGYLNGLKKSSW</sequence>
<name>A0A0B4MZ04_9EUKA</name>
<keyword evidence="2 4" id="KW-0689">Ribosomal protein</keyword>
<dbReference type="GO" id="GO:0005840">
    <property type="term" value="C:ribosome"/>
    <property type="evidence" value="ECO:0007669"/>
    <property type="project" value="UniProtKB-KW"/>
</dbReference>
<organism evidence="4">
    <name type="scientific">Acrasis kona</name>
    <dbReference type="NCBI Taxonomy" id="1008807"/>
    <lineage>
        <taxon>Eukaryota</taxon>
        <taxon>Discoba</taxon>
        <taxon>Heterolobosea</taxon>
        <taxon>Tetramitia</taxon>
        <taxon>Eutetramitia</taxon>
        <taxon>Acrasidae</taxon>
        <taxon>Acrasis</taxon>
    </lineage>
</organism>
<dbReference type="InterPro" id="IPR001209">
    <property type="entry name" value="Ribosomal_uS14"/>
</dbReference>
<dbReference type="AlphaFoldDB" id="A0A0B4MZ04"/>
<protein>
    <submittedName>
        <fullName evidence="4">Ribosomal protein S14</fullName>
    </submittedName>
</protein>
<dbReference type="RefSeq" id="YP_009117134.1">
    <property type="nucleotide sequence ID" value="NC_026286.1"/>
</dbReference>
<gene>
    <name evidence="4" type="primary">rps14</name>
</gene>
<geneLocation type="mitochondrion" evidence="4"/>
<reference evidence="4" key="1">
    <citation type="journal article" date="2014" name="Genome Biol. Evol.">
        <title>Missing genes, multiple ORFs, and C-to-U type RNA editing in Acrasis kona (Heterolobosea, Excavata) mitochondrial DNA.</title>
        <authorList>
            <person name="Fu C.J."/>
            <person name="Sheikh S."/>
            <person name="Miao W."/>
            <person name="Andersson S.G."/>
            <person name="Baldauf S.L."/>
        </authorList>
    </citation>
    <scope>NUCLEOTIDE SEQUENCE</scope>
    <source>
        <strain evidence="4">ATCC MYA-3509</strain>
    </source>
</reference>
<evidence type="ECO:0000256" key="3">
    <source>
        <dbReference type="ARBA" id="ARBA00023274"/>
    </source>
</evidence>
<dbReference type="SUPFAM" id="SSF57716">
    <property type="entry name" value="Glucocorticoid receptor-like (DNA-binding domain)"/>
    <property type="match status" value="1"/>
</dbReference>
<dbReference type="Gene3D" id="1.10.287.1480">
    <property type="match status" value="1"/>
</dbReference>
<dbReference type="GO" id="GO:1990904">
    <property type="term" value="C:ribonucleoprotein complex"/>
    <property type="evidence" value="ECO:0007669"/>
    <property type="project" value="UniProtKB-KW"/>
</dbReference>
<reference evidence="4" key="2">
    <citation type="submission" date="2014-04" db="EMBL/GenBank/DDBJ databases">
        <authorList>
            <person name="Fu C.-J."/>
            <person name="Sheikh S."/>
            <person name="Miao W."/>
            <person name="Andersson S.G.E."/>
            <person name="Baldauf S.L."/>
        </authorList>
    </citation>
    <scope>NUCLEOTIDE SEQUENCE</scope>
    <source>
        <strain evidence="4">ATCC MYA-3509</strain>
    </source>
</reference>
<comment type="similarity">
    <text evidence="1">Belongs to the universal ribosomal protein uS14 family.</text>
</comment>
<dbReference type="GO" id="GO:0003735">
    <property type="term" value="F:structural constituent of ribosome"/>
    <property type="evidence" value="ECO:0007669"/>
    <property type="project" value="InterPro"/>
</dbReference>
<dbReference type="GeneID" id="22974616"/>
<evidence type="ECO:0000256" key="2">
    <source>
        <dbReference type="ARBA" id="ARBA00022980"/>
    </source>
</evidence>
<dbReference type="EMBL" id="KJ679272">
    <property type="protein sequence ID" value="AID52050.1"/>
    <property type="molecule type" value="Genomic_DNA"/>
</dbReference>
<evidence type="ECO:0000256" key="1">
    <source>
        <dbReference type="ARBA" id="ARBA00009083"/>
    </source>
</evidence>
<keyword evidence="4" id="KW-0496">Mitochondrion</keyword>
<keyword evidence="3" id="KW-0687">Ribonucleoprotein</keyword>
<evidence type="ECO:0000313" key="4">
    <source>
        <dbReference type="EMBL" id="AID52050.1"/>
    </source>
</evidence>
<dbReference type="Pfam" id="PF00253">
    <property type="entry name" value="Ribosomal_S14"/>
    <property type="match status" value="1"/>
</dbReference>